<keyword evidence="2" id="KW-0238">DNA-binding</keyword>
<keyword evidence="3" id="KW-0804">Transcription</keyword>
<dbReference type="SUPFAM" id="SSF46785">
    <property type="entry name" value="Winged helix' DNA-binding domain"/>
    <property type="match status" value="1"/>
</dbReference>
<dbReference type="InterPro" id="IPR011711">
    <property type="entry name" value="GntR_C"/>
</dbReference>
<dbReference type="PANTHER" id="PTHR43537:SF24">
    <property type="entry name" value="GLUCONATE OPERON TRANSCRIPTIONAL REPRESSOR"/>
    <property type="match status" value="1"/>
</dbReference>
<organism evidence="5 6">
    <name type="scientific">Streptomyces lonarensis</name>
    <dbReference type="NCBI Taxonomy" id="700599"/>
    <lineage>
        <taxon>Bacteria</taxon>
        <taxon>Bacillati</taxon>
        <taxon>Actinomycetota</taxon>
        <taxon>Actinomycetes</taxon>
        <taxon>Kitasatosporales</taxon>
        <taxon>Streptomycetaceae</taxon>
        <taxon>Streptomyces</taxon>
    </lineage>
</organism>
<dbReference type="PROSITE" id="PS50949">
    <property type="entry name" value="HTH_GNTR"/>
    <property type="match status" value="1"/>
</dbReference>
<dbReference type="Gene3D" id="1.10.10.10">
    <property type="entry name" value="Winged helix-like DNA-binding domain superfamily/Winged helix DNA-binding domain"/>
    <property type="match status" value="1"/>
</dbReference>
<dbReference type="PRINTS" id="PR00033">
    <property type="entry name" value="HTHASNC"/>
</dbReference>
<dbReference type="PANTHER" id="PTHR43537">
    <property type="entry name" value="TRANSCRIPTIONAL REGULATOR, GNTR FAMILY"/>
    <property type="match status" value="1"/>
</dbReference>
<dbReference type="InterPro" id="IPR000524">
    <property type="entry name" value="Tscrpt_reg_HTH_GntR"/>
</dbReference>
<dbReference type="SMART" id="SM00895">
    <property type="entry name" value="FCD"/>
    <property type="match status" value="1"/>
</dbReference>
<dbReference type="SMART" id="SM00345">
    <property type="entry name" value="HTH_GNTR"/>
    <property type="match status" value="1"/>
</dbReference>
<gene>
    <name evidence="5" type="ORF">HCN56_16455</name>
</gene>
<dbReference type="Pfam" id="PF00392">
    <property type="entry name" value="GntR"/>
    <property type="match status" value="1"/>
</dbReference>
<comment type="caution">
    <text evidence="5">The sequence shown here is derived from an EMBL/GenBank/DDBJ whole genome shotgun (WGS) entry which is preliminary data.</text>
</comment>
<keyword evidence="1" id="KW-0805">Transcription regulation</keyword>
<name>A0A7X6D2R7_9ACTN</name>
<dbReference type="Gene3D" id="1.20.120.530">
    <property type="entry name" value="GntR ligand-binding domain-like"/>
    <property type="match status" value="1"/>
</dbReference>
<dbReference type="RefSeq" id="WP_167971872.1">
    <property type="nucleotide sequence ID" value="NZ_BHZG01000359.1"/>
</dbReference>
<feature type="domain" description="HTH gntR-type" evidence="4">
    <location>
        <begin position="3"/>
        <end position="70"/>
    </location>
</feature>
<evidence type="ECO:0000313" key="6">
    <source>
        <dbReference type="Proteomes" id="UP000578686"/>
    </source>
</evidence>
<evidence type="ECO:0000259" key="4">
    <source>
        <dbReference type="PROSITE" id="PS50949"/>
    </source>
</evidence>
<sequence>MPTSKTEAAYRLLKRQIEQLTLPPGAKLGEVALAERLGASRTPVREAIRRLEREGLVRVAPGEVAEVAPVSLAGVRALFEFRQILEPAAARLVTRDGRSDPARIAGFHALLPELRAIRDRIEGAAEGEGAAPDGVPAGGRPAEAVREFHILTERFDRTLIDAVRNPPLAKTIADTRGQTARLRAIAHAAPGRPVLSLDEHLRMTEAVVAGDPDRAAAEVAHHLDGTLRTVLDALTRGDLPASVDVRM</sequence>
<dbReference type="InterPro" id="IPR000485">
    <property type="entry name" value="AsnC-type_HTH_dom"/>
</dbReference>
<dbReference type="AlphaFoldDB" id="A0A7X6D2R7"/>
<dbReference type="GO" id="GO:0003700">
    <property type="term" value="F:DNA-binding transcription factor activity"/>
    <property type="evidence" value="ECO:0007669"/>
    <property type="project" value="InterPro"/>
</dbReference>
<accession>A0A7X6D2R7</accession>
<evidence type="ECO:0000256" key="2">
    <source>
        <dbReference type="ARBA" id="ARBA00023125"/>
    </source>
</evidence>
<dbReference type="PRINTS" id="PR00035">
    <property type="entry name" value="HTHGNTR"/>
</dbReference>
<dbReference type="Proteomes" id="UP000578686">
    <property type="component" value="Unassembled WGS sequence"/>
</dbReference>
<dbReference type="GO" id="GO:0043565">
    <property type="term" value="F:sequence-specific DNA binding"/>
    <property type="evidence" value="ECO:0007669"/>
    <property type="project" value="InterPro"/>
</dbReference>
<dbReference type="InterPro" id="IPR036388">
    <property type="entry name" value="WH-like_DNA-bd_sf"/>
</dbReference>
<evidence type="ECO:0000256" key="3">
    <source>
        <dbReference type="ARBA" id="ARBA00023163"/>
    </source>
</evidence>
<dbReference type="InterPro" id="IPR008920">
    <property type="entry name" value="TF_FadR/GntR_C"/>
</dbReference>
<reference evidence="5 6" key="1">
    <citation type="submission" date="2020-03" db="EMBL/GenBank/DDBJ databases">
        <title>Draft genome of Streptomyces sp. ventii, isolated from the Axial Seamount in the Pacific Ocean, and resequencing of the two type strains Streptomyces lonarensis strain NCL 716 and Streptomyces bohaiensis strain 11A07.</title>
        <authorList>
            <person name="Loughran R.M."/>
            <person name="Pfannmuller K.M."/>
            <person name="Wasson B.J."/>
            <person name="Deadmond M.C."/>
            <person name="Paddock B.E."/>
            <person name="Koyack M.J."/>
            <person name="Gallegos D.A."/>
            <person name="Mitchell E.A."/>
            <person name="Ushijima B."/>
            <person name="Saw J.H."/>
            <person name="Mcphail K.L."/>
            <person name="Videau P."/>
        </authorList>
    </citation>
    <scope>NUCLEOTIDE SEQUENCE [LARGE SCALE GENOMIC DNA]</scope>
    <source>
        <strain evidence="5 6">NCL716</strain>
    </source>
</reference>
<protein>
    <submittedName>
        <fullName evidence="5">GntR family transcriptional regulator</fullName>
    </submittedName>
</protein>
<dbReference type="SUPFAM" id="SSF48008">
    <property type="entry name" value="GntR ligand-binding domain-like"/>
    <property type="match status" value="1"/>
</dbReference>
<evidence type="ECO:0000256" key="1">
    <source>
        <dbReference type="ARBA" id="ARBA00023015"/>
    </source>
</evidence>
<evidence type="ECO:0000313" key="5">
    <source>
        <dbReference type="EMBL" id="NJQ07131.1"/>
    </source>
</evidence>
<dbReference type="InterPro" id="IPR036390">
    <property type="entry name" value="WH_DNA-bd_sf"/>
</dbReference>
<dbReference type="CDD" id="cd07377">
    <property type="entry name" value="WHTH_GntR"/>
    <property type="match status" value="1"/>
</dbReference>
<proteinExistence type="predicted"/>
<dbReference type="EMBL" id="JAAVJD010000133">
    <property type="protein sequence ID" value="NJQ07131.1"/>
    <property type="molecule type" value="Genomic_DNA"/>
</dbReference>
<keyword evidence="6" id="KW-1185">Reference proteome</keyword>
<dbReference type="Pfam" id="PF07729">
    <property type="entry name" value="FCD"/>
    <property type="match status" value="1"/>
</dbReference>